<proteinExistence type="predicted"/>
<name>A0AC58SJK2_TOBAC</name>
<dbReference type="Proteomes" id="UP000790787">
    <property type="component" value="Chromosome 13"/>
</dbReference>
<evidence type="ECO:0000313" key="1">
    <source>
        <dbReference type="Proteomes" id="UP000790787"/>
    </source>
</evidence>
<accession>A0AC58SJK2</accession>
<protein>
    <submittedName>
        <fullName evidence="2">Uncharacterized protein LOC142168372</fullName>
    </submittedName>
</protein>
<reference evidence="1" key="1">
    <citation type="journal article" date="2014" name="Nat. Commun.">
        <title>The tobacco genome sequence and its comparison with those of tomato and potato.</title>
        <authorList>
            <person name="Sierro N."/>
            <person name="Battey J.N."/>
            <person name="Ouadi S."/>
            <person name="Bakaher N."/>
            <person name="Bovet L."/>
            <person name="Willig A."/>
            <person name="Goepfert S."/>
            <person name="Peitsch M.C."/>
            <person name="Ivanov N.V."/>
        </authorList>
    </citation>
    <scope>NUCLEOTIDE SEQUENCE [LARGE SCALE GENOMIC DNA]</scope>
</reference>
<gene>
    <name evidence="2" type="primary">LOC142168372</name>
</gene>
<organism evidence="1 2">
    <name type="scientific">Nicotiana tabacum</name>
    <name type="common">Common tobacco</name>
    <dbReference type="NCBI Taxonomy" id="4097"/>
    <lineage>
        <taxon>Eukaryota</taxon>
        <taxon>Viridiplantae</taxon>
        <taxon>Streptophyta</taxon>
        <taxon>Embryophyta</taxon>
        <taxon>Tracheophyta</taxon>
        <taxon>Spermatophyta</taxon>
        <taxon>Magnoliopsida</taxon>
        <taxon>eudicotyledons</taxon>
        <taxon>Gunneridae</taxon>
        <taxon>Pentapetalae</taxon>
        <taxon>asterids</taxon>
        <taxon>lamiids</taxon>
        <taxon>Solanales</taxon>
        <taxon>Solanaceae</taxon>
        <taxon>Nicotianoideae</taxon>
        <taxon>Nicotianeae</taxon>
        <taxon>Nicotiana</taxon>
    </lineage>
</organism>
<evidence type="ECO:0000313" key="2">
    <source>
        <dbReference type="RefSeq" id="XP_075085153.1"/>
    </source>
</evidence>
<sequence>MEFIRLAKHAPHMVKTEKAKIHRFVGGLAYHIKDTTSAAAVGMFYGCYHCGDIGHIKANCPKLQRNISGRSTRPSSSSATAVAPPQAHGSHNQTGHGIGRGADRVTQGGGQPRLFATLDRQSADASAEVITGSTFSYVNPYFVINLELEPEQLSESFLVSTPVGESVKVTRVYSVPIVREFPEVFPDNLPGLPPERIIDFGIDLMSGTQPISIPPYRMAPAELNKLREQLKDLLDKGFIRPSVSPWGAPILQLNNHEKNYPTYDFELAAVTEEGSYALAQSSLVAHVKAKQNEDPYLVKLKEGVRSKEITAFTLGSDRVLKLNDRLCVPDVDGLRKAIMEEAHSSRYYIHPGATKMYLDLKELYWWKGMKKQAADHMAKYLNCQQVKAEHRRSGGLAQDIEIPQWKWEIINMNFIVGLPRMYRKHDSIWVIVD</sequence>
<reference evidence="2" key="2">
    <citation type="submission" date="2025-08" db="UniProtKB">
        <authorList>
            <consortium name="RefSeq"/>
        </authorList>
    </citation>
    <scope>IDENTIFICATION</scope>
    <source>
        <tissue evidence="2">Leaf</tissue>
    </source>
</reference>
<keyword evidence="1" id="KW-1185">Reference proteome</keyword>
<dbReference type="RefSeq" id="XP_075085153.1">
    <property type="nucleotide sequence ID" value="XM_075229052.1"/>
</dbReference>